<dbReference type="InterPro" id="IPR010496">
    <property type="entry name" value="AL/BT2_dom"/>
</dbReference>
<dbReference type="Pfam" id="PF00884">
    <property type="entry name" value="Sulfatase"/>
    <property type="match status" value="1"/>
</dbReference>
<dbReference type="InterPro" id="IPR000917">
    <property type="entry name" value="Sulfatase_N"/>
</dbReference>
<dbReference type="PANTHER" id="PTHR42693:SF33">
    <property type="entry name" value="ARYLSULFATASE"/>
    <property type="match status" value="1"/>
</dbReference>
<dbReference type="RefSeq" id="WP_075081685.1">
    <property type="nucleotide sequence ID" value="NZ_CP042912.1"/>
</dbReference>
<dbReference type="SUPFAM" id="SSF53649">
    <property type="entry name" value="Alkaline phosphatase-like"/>
    <property type="match status" value="1"/>
</dbReference>
<dbReference type="STRING" id="980251.GCA_001642875_01768"/>
<keyword evidence="6" id="KW-0378">Hydrolase</keyword>
<dbReference type="Proteomes" id="UP000322214">
    <property type="component" value="Chromosome"/>
</dbReference>
<evidence type="ECO:0000256" key="3">
    <source>
        <dbReference type="SAM" id="SignalP"/>
    </source>
</evidence>
<evidence type="ECO:0000313" key="6">
    <source>
        <dbReference type="EMBL" id="QEG21316.1"/>
    </source>
</evidence>
<evidence type="ECO:0000259" key="4">
    <source>
        <dbReference type="Pfam" id="PF00884"/>
    </source>
</evidence>
<dbReference type="KEGG" id="mff:MFFC18_11720"/>
<feature type="signal peptide" evidence="3">
    <location>
        <begin position="1"/>
        <end position="23"/>
    </location>
</feature>
<feature type="domain" description="Sulfatase N-terminal" evidence="4">
    <location>
        <begin position="30"/>
        <end position="423"/>
    </location>
</feature>
<dbReference type="OrthoDB" id="257006at2"/>
<feature type="compositionally biased region" description="Basic residues" evidence="2">
    <location>
        <begin position="532"/>
        <end position="546"/>
    </location>
</feature>
<evidence type="ECO:0000256" key="1">
    <source>
        <dbReference type="ARBA" id="ARBA00008779"/>
    </source>
</evidence>
<accession>A0A5B9P9M3</accession>
<name>A0A5B9P9M3_9BACT</name>
<dbReference type="AlphaFoldDB" id="A0A5B9P9M3"/>
<reference evidence="6 7" key="1">
    <citation type="submission" date="2019-08" db="EMBL/GenBank/DDBJ databases">
        <title>Deep-cultivation of Planctomycetes and their phenomic and genomic characterization uncovers novel biology.</title>
        <authorList>
            <person name="Wiegand S."/>
            <person name="Jogler M."/>
            <person name="Boedeker C."/>
            <person name="Pinto D."/>
            <person name="Vollmers J."/>
            <person name="Rivas-Marin E."/>
            <person name="Kohn T."/>
            <person name="Peeters S.H."/>
            <person name="Heuer A."/>
            <person name="Rast P."/>
            <person name="Oberbeckmann S."/>
            <person name="Bunk B."/>
            <person name="Jeske O."/>
            <person name="Meyerdierks A."/>
            <person name="Storesund J.E."/>
            <person name="Kallscheuer N."/>
            <person name="Luecker S."/>
            <person name="Lage O.M."/>
            <person name="Pohl T."/>
            <person name="Merkel B.J."/>
            <person name="Hornburger P."/>
            <person name="Mueller R.-W."/>
            <person name="Bruemmer F."/>
            <person name="Labrenz M."/>
            <person name="Spormann A.M."/>
            <person name="Op den Camp H."/>
            <person name="Overmann J."/>
            <person name="Amann R."/>
            <person name="Jetten M.S.M."/>
            <person name="Mascher T."/>
            <person name="Medema M.H."/>
            <person name="Devos D.P."/>
            <person name="Kaster A.-K."/>
            <person name="Ovreas L."/>
            <person name="Rohde M."/>
            <person name="Galperin M.Y."/>
            <person name="Jogler C."/>
        </authorList>
    </citation>
    <scope>NUCLEOTIDE SEQUENCE [LARGE SCALE GENOMIC DNA]</scope>
    <source>
        <strain evidence="6 7">FC18</strain>
    </source>
</reference>
<dbReference type="GO" id="GO:0047753">
    <property type="term" value="F:choline-sulfatase activity"/>
    <property type="evidence" value="ECO:0007669"/>
    <property type="project" value="UniProtKB-EC"/>
</dbReference>
<evidence type="ECO:0000256" key="2">
    <source>
        <dbReference type="SAM" id="MobiDB-lite"/>
    </source>
</evidence>
<proteinExistence type="inferred from homology"/>
<dbReference type="Gene3D" id="2.60.120.560">
    <property type="entry name" value="Exo-inulinase, domain 1"/>
    <property type="match status" value="1"/>
</dbReference>
<dbReference type="EC" id="3.1.6.6" evidence="6"/>
<keyword evidence="7" id="KW-1185">Reference proteome</keyword>
<keyword evidence="3" id="KW-0732">Signal</keyword>
<gene>
    <name evidence="6" type="primary">betC_2</name>
    <name evidence="6" type="ORF">MFFC18_11720</name>
</gene>
<dbReference type="PANTHER" id="PTHR42693">
    <property type="entry name" value="ARYLSULFATASE FAMILY MEMBER"/>
    <property type="match status" value="1"/>
</dbReference>
<feature type="chain" id="PRO_5022916333" evidence="3">
    <location>
        <begin position="24"/>
        <end position="760"/>
    </location>
</feature>
<feature type="region of interest" description="Disordered" evidence="2">
    <location>
        <begin position="521"/>
        <end position="547"/>
    </location>
</feature>
<dbReference type="Gene3D" id="3.40.720.10">
    <property type="entry name" value="Alkaline Phosphatase, subunit A"/>
    <property type="match status" value="1"/>
</dbReference>
<comment type="similarity">
    <text evidence="1">Belongs to the sulfatase family.</text>
</comment>
<protein>
    <submittedName>
        <fullName evidence="6">Choline-sulfatase</fullName>
        <ecNumber evidence="6">3.1.6.6</ecNumber>
    </submittedName>
</protein>
<dbReference type="Pfam" id="PF06439">
    <property type="entry name" value="3keto-disac_hyd"/>
    <property type="match status" value="1"/>
</dbReference>
<evidence type="ECO:0000259" key="5">
    <source>
        <dbReference type="Pfam" id="PF06439"/>
    </source>
</evidence>
<evidence type="ECO:0000313" key="7">
    <source>
        <dbReference type="Proteomes" id="UP000322214"/>
    </source>
</evidence>
<feature type="domain" description="3-keto-alpha-glucoside-1,2-lyase/3-keto-2-hydroxy-glucal hydratase" evidence="5">
    <location>
        <begin position="579"/>
        <end position="755"/>
    </location>
</feature>
<sequence precursor="true">MKPFSVVSSAILFLVAFHATGSAQQPARRPNIILIYADDISARELPLYESSVWSKPTKGDTSDVKFRAKTPAIEQMAREGCWIKTAWASVVCSPSRAMMMTGRYAHLHKWWNNKDKGRWINPDNGKPQTWPLYESSPLQIGHVAQQAGYATYWSGKTQMAGDLQRFGFDQGCFTPGQLSDTDNPYTDFKMIQKKVDGQRQVFSCDTGERLDTYQQHGWYWMPHVRLMNHGGKKFQWWPNSPESEKSYGLATWGPDVELDFVFDFMDQQAANEKPFFVYHTTHLGHDGFDFLHPDSKSSWPGTPILSWDGSSYKRTEPHVTGDKGVYDDHGTITEPGIHKHIEYLDYQVWQYRNKLEELGIADDTVIIFCADNGTSGYGKNSPDRQKGVHVPMVIYAPGMTKQGRQDVLVNMSDLLPTIADLSGFKVPSDYEVNGQNLVPFLYGEQTEHRDWIYAYSFEKQLIRGDLVMKDGREKWWDVSETPDDLISYRQIKDWSSVSAAHRAERDLLLAQLPQFDLHATQHDAPGVDLPPTKRRQGNAKSGKTKKSGATASKKVLFADDFDSRTEVGEGYSLGRFSEGAFEIVDGVLVTKQVSDKHGSVIRKGLKFKNVDVEFDVRFSGGKSFNFVFDDAREQSVHAGHICRVSMSPKWINVRDDKTGVMKNEIRAKRKSADLSATEKAELEKLIASKQSSGKLKLKANEWHRVRLLLNGSKLEAFIDGQSVASLDSPGIGHATKTKLGMTINGGTIDFDNLKIYSVAN</sequence>
<dbReference type="EMBL" id="CP042912">
    <property type="protein sequence ID" value="QEG21316.1"/>
    <property type="molecule type" value="Genomic_DNA"/>
</dbReference>
<dbReference type="InterPro" id="IPR017850">
    <property type="entry name" value="Alkaline_phosphatase_core_sf"/>
</dbReference>
<organism evidence="6 7">
    <name type="scientific">Mariniblastus fucicola</name>
    <dbReference type="NCBI Taxonomy" id="980251"/>
    <lineage>
        <taxon>Bacteria</taxon>
        <taxon>Pseudomonadati</taxon>
        <taxon>Planctomycetota</taxon>
        <taxon>Planctomycetia</taxon>
        <taxon>Pirellulales</taxon>
        <taxon>Pirellulaceae</taxon>
        <taxon>Mariniblastus</taxon>
    </lineage>
</organism>
<dbReference type="GO" id="GO:0004065">
    <property type="term" value="F:arylsulfatase activity"/>
    <property type="evidence" value="ECO:0007669"/>
    <property type="project" value="TreeGrafter"/>
</dbReference>
<dbReference type="InterPro" id="IPR050738">
    <property type="entry name" value="Sulfatase"/>
</dbReference>